<sequence>MIYQTALPPVAWQITFTLCLCTLLCGCDRSAKDNAADSADNLELTTAAEPVELKIPDSGAVNAAAAANNADGPSHSQPQTMPGDTDGTPATQPETPAKPNLLTIAAAPATPQEPSAAQLRDYALSALEQGDDDVAFEAVRQVNRLAPDHPESIFLHALVLGDRHRYHEAIKILDDLSIKTPATRLPSLGQTAEWMVLAGNYNEAEARYRAILAEAPRSEMVHHHLGKLLLKVGKRNDAPLHFNLLAQIGSLDQLELRSLIRLSKPFPQDANTVALEPLTPLAKAQAELSRDQKSEALAILESVDVLSDAEASLLARIRATEKDFDAVKSWAEKHQITAKDADGWFATGCLALNENDSTKAIQCFSKTLLINATDAEAYEFLSKSLLAAGDDATAKEAKTRAKLLRRSQELGAALAINDTNDRPLIAELVKLLKQLNRPLEMYGWINVDLVHAVTDGTMTEPQAQAAFEEMGRQRQQVVQAGNHIAAPSFILCGLSVDNVAGSANNE</sequence>
<dbReference type="SUPFAM" id="SSF48452">
    <property type="entry name" value="TPR-like"/>
    <property type="match status" value="1"/>
</dbReference>
<feature type="compositionally biased region" description="Polar residues" evidence="1">
    <location>
        <begin position="74"/>
        <end position="94"/>
    </location>
</feature>
<evidence type="ECO:0000256" key="1">
    <source>
        <dbReference type="SAM" id="MobiDB-lite"/>
    </source>
</evidence>
<name>A0A517NT50_9BACT</name>
<gene>
    <name evidence="2" type="ORF">K239x_22630</name>
</gene>
<dbReference type="AlphaFoldDB" id="A0A517NT50"/>
<evidence type="ECO:0000313" key="3">
    <source>
        <dbReference type="Proteomes" id="UP000319817"/>
    </source>
</evidence>
<dbReference type="OrthoDB" id="234882at2"/>
<dbReference type="InterPro" id="IPR011990">
    <property type="entry name" value="TPR-like_helical_dom_sf"/>
</dbReference>
<dbReference type="EMBL" id="CP036526">
    <property type="protein sequence ID" value="QDT10307.1"/>
    <property type="molecule type" value="Genomic_DNA"/>
</dbReference>
<proteinExistence type="predicted"/>
<dbReference type="RefSeq" id="WP_145417804.1">
    <property type="nucleotide sequence ID" value="NZ_CP036526.1"/>
</dbReference>
<evidence type="ECO:0000313" key="2">
    <source>
        <dbReference type="EMBL" id="QDT10307.1"/>
    </source>
</evidence>
<feature type="region of interest" description="Disordered" evidence="1">
    <location>
        <begin position="65"/>
        <end position="97"/>
    </location>
</feature>
<organism evidence="2 3">
    <name type="scientific">Stieleria marina</name>
    <dbReference type="NCBI Taxonomy" id="1930275"/>
    <lineage>
        <taxon>Bacteria</taxon>
        <taxon>Pseudomonadati</taxon>
        <taxon>Planctomycetota</taxon>
        <taxon>Planctomycetia</taxon>
        <taxon>Pirellulales</taxon>
        <taxon>Pirellulaceae</taxon>
        <taxon>Stieleria</taxon>
    </lineage>
</organism>
<reference evidence="2 3" key="1">
    <citation type="submission" date="2019-02" db="EMBL/GenBank/DDBJ databases">
        <title>Deep-cultivation of Planctomycetes and their phenomic and genomic characterization uncovers novel biology.</title>
        <authorList>
            <person name="Wiegand S."/>
            <person name="Jogler M."/>
            <person name="Boedeker C."/>
            <person name="Pinto D."/>
            <person name="Vollmers J."/>
            <person name="Rivas-Marin E."/>
            <person name="Kohn T."/>
            <person name="Peeters S.H."/>
            <person name="Heuer A."/>
            <person name="Rast P."/>
            <person name="Oberbeckmann S."/>
            <person name="Bunk B."/>
            <person name="Jeske O."/>
            <person name="Meyerdierks A."/>
            <person name="Storesund J.E."/>
            <person name="Kallscheuer N."/>
            <person name="Luecker S."/>
            <person name="Lage O.M."/>
            <person name="Pohl T."/>
            <person name="Merkel B.J."/>
            <person name="Hornburger P."/>
            <person name="Mueller R.-W."/>
            <person name="Bruemmer F."/>
            <person name="Labrenz M."/>
            <person name="Spormann A.M."/>
            <person name="Op den Camp H."/>
            <person name="Overmann J."/>
            <person name="Amann R."/>
            <person name="Jetten M.S.M."/>
            <person name="Mascher T."/>
            <person name="Medema M.H."/>
            <person name="Devos D.P."/>
            <person name="Kaster A.-K."/>
            <person name="Ovreas L."/>
            <person name="Rohde M."/>
            <person name="Galperin M.Y."/>
            <person name="Jogler C."/>
        </authorList>
    </citation>
    <scope>NUCLEOTIDE SEQUENCE [LARGE SCALE GENOMIC DNA]</scope>
    <source>
        <strain evidence="2 3">K23_9</strain>
    </source>
</reference>
<keyword evidence="3" id="KW-1185">Reference proteome</keyword>
<dbReference type="Proteomes" id="UP000319817">
    <property type="component" value="Chromosome"/>
</dbReference>
<protein>
    <submittedName>
        <fullName evidence="2">Tetratricopeptide repeat protein</fullName>
    </submittedName>
</protein>
<dbReference type="Gene3D" id="1.25.40.10">
    <property type="entry name" value="Tetratricopeptide repeat domain"/>
    <property type="match status" value="2"/>
</dbReference>
<accession>A0A517NT50</accession>